<dbReference type="GO" id="GO:0016705">
    <property type="term" value="F:oxidoreductase activity, acting on paired donors, with incorporation or reduction of molecular oxygen"/>
    <property type="evidence" value="ECO:0007669"/>
    <property type="project" value="InterPro"/>
</dbReference>
<dbReference type="Proteomes" id="UP000054018">
    <property type="component" value="Unassembled WGS sequence"/>
</dbReference>
<dbReference type="EMBL" id="KN833820">
    <property type="protein sequence ID" value="KIK17779.1"/>
    <property type="molecule type" value="Genomic_DNA"/>
</dbReference>
<feature type="transmembrane region" description="Helical" evidence="6">
    <location>
        <begin position="36"/>
        <end position="59"/>
    </location>
</feature>
<dbReference type="STRING" id="765257.A0A0C9YUP4"/>
<comment type="cofactor">
    <cofactor evidence="1">
        <name>heme</name>
        <dbReference type="ChEBI" id="CHEBI:30413"/>
    </cofactor>
</comment>
<keyword evidence="6" id="KW-0812">Transmembrane</keyword>
<dbReference type="GO" id="GO:0005506">
    <property type="term" value="F:iron ion binding"/>
    <property type="evidence" value="ECO:0007669"/>
    <property type="project" value="InterPro"/>
</dbReference>
<dbReference type="InterPro" id="IPR002403">
    <property type="entry name" value="Cyt_P450_E_grp-IV"/>
</dbReference>
<dbReference type="AlphaFoldDB" id="A0A0C9YUP4"/>
<dbReference type="PANTHER" id="PTHR24304:SF2">
    <property type="entry name" value="24-HYDROXYCHOLESTEROL 7-ALPHA-HYDROXYLASE"/>
    <property type="match status" value="1"/>
</dbReference>
<dbReference type="GO" id="GO:0004497">
    <property type="term" value="F:monooxygenase activity"/>
    <property type="evidence" value="ECO:0007669"/>
    <property type="project" value="InterPro"/>
</dbReference>
<evidence type="ECO:0000313" key="8">
    <source>
        <dbReference type="Proteomes" id="UP000054018"/>
    </source>
</evidence>
<evidence type="ECO:0008006" key="9">
    <source>
        <dbReference type="Google" id="ProtNLM"/>
    </source>
</evidence>
<dbReference type="InterPro" id="IPR050529">
    <property type="entry name" value="CYP450_sterol_14alpha_dmase"/>
</dbReference>
<evidence type="ECO:0000256" key="1">
    <source>
        <dbReference type="ARBA" id="ARBA00001971"/>
    </source>
</evidence>
<keyword evidence="6" id="KW-0472">Membrane</keyword>
<evidence type="ECO:0000256" key="5">
    <source>
        <dbReference type="ARBA" id="ARBA00023004"/>
    </source>
</evidence>
<dbReference type="SUPFAM" id="SSF48264">
    <property type="entry name" value="Cytochrome P450"/>
    <property type="match status" value="1"/>
</dbReference>
<reference evidence="8" key="2">
    <citation type="submission" date="2015-01" db="EMBL/GenBank/DDBJ databases">
        <title>Evolutionary Origins and Diversification of the Mycorrhizal Mutualists.</title>
        <authorList>
            <consortium name="DOE Joint Genome Institute"/>
            <consortium name="Mycorrhizal Genomics Consortium"/>
            <person name="Kohler A."/>
            <person name="Kuo A."/>
            <person name="Nagy L.G."/>
            <person name="Floudas D."/>
            <person name="Copeland A."/>
            <person name="Barry K.W."/>
            <person name="Cichocki N."/>
            <person name="Veneault-Fourrey C."/>
            <person name="LaButti K."/>
            <person name="Lindquist E.A."/>
            <person name="Lipzen A."/>
            <person name="Lundell T."/>
            <person name="Morin E."/>
            <person name="Murat C."/>
            <person name="Riley R."/>
            <person name="Ohm R."/>
            <person name="Sun H."/>
            <person name="Tunlid A."/>
            <person name="Henrissat B."/>
            <person name="Grigoriev I.V."/>
            <person name="Hibbett D.S."/>
            <person name="Martin F."/>
        </authorList>
    </citation>
    <scope>NUCLEOTIDE SEQUENCE [LARGE SCALE GENOMIC DNA]</scope>
    <source>
        <strain evidence="8">441</strain>
    </source>
</reference>
<dbReference type="InterPro" id="IPR001128">
    <property type="entry name" value="Cyt_P450"/>
</dbReference>
<keyword evidence="8" id="KW-1185">Reference proteome</keyword>
<gene>
    <name evidence="7" type="ORF">PISMIDRAFT_14864</name>
</gene>
<proteinExistence type="inferred from homology"/>
<keyword evidence="5" id="KW-0408">Iron</keyword>
<dbReference type="PRINTS" id="PR00465">
    <property type="entry name" value="EP450IV"/>
</dbReference>
<sequence length="269" mass="29636">MPHGGVPFSTLSVNSTLHSTGYAASLLDSVQDHITAFPGCATLLTLVYSPIVAIILNMLGQLVFHWIPIVGLAITHGNDPLGFFFKCQEKYGDVFTFILFGRKVTVALGPKGNDSVLGGKSTFFSAEDAYAHLMTPVFGKDVIYDVPNDVFMEQKKFVKVGLSVNNFHAYVSMIEEEKNDVNEWGCFDAADIMSQIMILTASQTLQGKEIRDNLDKSFCTLYAALDGSFTPINFPFPNPPLASYHCRDEAHKKISDFYVGIIRKCKGDP</sequence>
<dbReference type="InterPro" id="IPR036396">
    <property type="entry name" value="Cyt_P450_sf"/>
</dbReference>
<evidence type="ECO:0000256" key="2">
    <source>
        <dbReference type="ARBA" id="ARBA00010617"/>
    </source>
</evidence>
<dbReference type="HOGENOM" id="CLU_1003092_0_0_1"/>
<protein>
    <recommendedName>
        <fullName evidence="9">Lanosterol 14-alpha-demethylase</fullName>
    </recommendedName>
</protein>
<evidence type="ECO:0000313" key="7">
    <source>
        <dbReference type="EMBL" id="KIK17779.1"/>
    </source>
</evidence>
<dbReference type="PANTHER" id="PTHR24304">
    <property type="entry name" value="CYTOCHROME P450 FAMILY 7"/>
    <property type="match status" value="1"/>
</dbReference>
<keyword evidence="4" id="KW-0479">Metal-binding</keyword>
<accession>A0A0C9YUP4</accession>
<reference evidence="7 8" key="1">
    <citation type="submission" date="2014-04" db="EMBL/GenBank/DDBJ databases">
        <authorList>
            <consortium name="DOE Joint Genome Institute"/>
            <person name="Kuo A."/>
            <person name="Kohler A."/>
            <person name="Costa M.D."/>
            <person name="Nagy L.G."/>
            <person name="Floudas D."/>
            <person name="Copeland A."/>
            <person name="Barry K.W."/>
            <person name="Cichocki N."/>
            <person name="Veneault-Fourrey C."/>
            <person name="LaButti K."/>
            <person name="Lindquist E.A."/>
            <person name="Lipzen A."/>
            <person name="Lundell T."/>
            <person name="Morin E."/>
            <person name="Murat C."/>
            <person name="Sun H."/>
            <person name="Tunlid A."/>
            <person name="Henrissat B."/>
            <person name="Grigoriev I.V."/>
            <person name="Hibbett D.S."/>
            <person name="Martin F."/>
            <person name="Nordberg H.P."/>
            <person name="Cantor M.N."/>
            <person name="Hua S.X."/>
        </authorList>
    </citation>
    <scope>NUCLEOTIDE SEQUENCE [LARGE SCALE GENOMIC DNA]</scope>
    <source>
        <strain evidence="7 8">441</strain>
    </source>
</reference>
<evidence type="ECO:0000256" key="6">
    <source>
        <dbReference type="SAM" id="Phobius"/>
    </source>
</evidence>
<keyword evidence="3" id="KW-0349">Heme</keyword>
<dbReference type="GO" id="GO:0020037">
    <property type="term" value="F:heme binding"/>
    <property type="evidence" value="ECO:0007669"/>
    <property type="project" value="InterPro"/>
</dbReference>
<organism evidence="7 8">
    <name type="scientific">Pisolithus microcarpus 441</name>
    <dbReference type="NCBI Taxonomy" id="765257"/>
    <lineage>
        <taxon>Eukaryota</taxon>
        <taxon>Fungi</taxon>
        <taxon>Dikarya</taxon>
        <taxon>Basidiomycota</taxon>
        <taxon>Agaricomycotina</taxon>
        <taxon>Agaricomycetes</taxon>
        <taxon>Agaricomycetidae</taxon>
        <taxon>Boletales</taxon>
        <taxon>Sclerodermatineae</taxon>
        <taxon>Pisolithaceae</taxon>
        <taxon>Pisolithus</taxon>
    </lineage>
</organism>
<name>A0A0C9YUP4_9AGAM</name>
<dbReference type="Gene3D" id="1.10.630.10">
    <property type="entry name" value="Cytochrome P450"/>
    <property type="match status" value="1"/>
</dbReference>
<comment type="similarity">
    <text evidence="2">Belongs to the cytochrome P450 family.</text>
</comment>
<keyword evidence="6" id="KW-1133">Transmembrane helix</keyword>
<evidence type="ECO:0000256" key="4">
    <source>
        <dbReference type="ARBA" id="ARBA00022723"/>
    </source>
</evidence>
<dbReference type="Pfam" id="PF00067">
    <property type="entry name" value="p450"/>
    <property type="match status" value="1"/>
</dbReference>
<evidence type="ECO:0000256" key="3">
    <source>
        <dbReference type="ARBA" id="ARBA00022617"/>
    </source>
</evidence>
<dbReference type="OrthoDB" id="1055148at2759"/>